<evidence type="ECO:0000256" key="7">
    <source>
        <dbReference type="SAM" id="Phobius"/>
    </source>
</evidence>
<dbReference type="InterPro" id="IPR002524">
    <property type="entry name" value="Cation_efflux"/>
</dbReference>
<dbReference type="Gene3D" id="1.20.1510.10">
    <property type="entry name" value="Cation efflux protein transmembrane domain"/>
    <property type="match status" value="1"/>
</dbReference>
<dbReference type="EMBL" id="SPDV01000004">
    <property type="protein sequence ID" value="TFI59711.1"/>
    <property type="molecule type" value="Genomic_DNA"/>
</dbReference>
<comment type="subcellular location">
    <subcellularLocation>
        <location evidence="1">Membrane</location>
        <topology evidence="1">Multi-pass membrane protein</topology>
    </subcellularLocation>
</comment>
<reference evidence="9 10" key="1">
    <citation type="submission" date="2019-03" db="EMBL/GenBank/DDBJ databases">
        <title>Genome sequence of Sphingomonas sp. 17J27-24.</title>
        <authorList>
            <person name="Kim M."/>
            <person name="Maeng S."/>
            <person name="Sathiyaraj S."/>
        </authorList>
    </citation>
    <scope>NUCLEOTIDE SEQUENCE [LARGE SCALE GENOMIC DNA]</scope>
    <source>
        <strain evidence="9 10">17J27-24</strain>
    </source>
</reference>
<organism evidence="9 10">
    <name type="scientific">Sphingomonas parva</name>
    <dbReference type="NCBI Taxonomy" id="2555898"/>
    <lineage>
        <taxon>Bacteria</taxon>
        <taxon>Pseudomonadati</taxon>
        <taxon>Pseudomonadota</taxon>
        <taxon>Alphaproteobacteria</taxon>
        <taxon>Sphingomonadales</taxon>
        <taxon>Sphingomonadaceae</taxon>
        <taxon>Sphingomonas</taxon>
    </lineage>
</organism>
<sequence>MATVVLVMWLVMGGSQAMKTALVEDVLSLVPAIVFLVASHYEQKPPTAKFPFGFERVHSLASVIAAVALAAVGAFLLFESASTLIKQEHPTIAPVSLFGTDVWLGWPMVAALVYSVLPPVILGHIKQPVARRLQDEVLDTDAMMQRADWMTGLAGIGGVLGVGLGYWWGDALAAGLIAVSIVKDGVTSLRVATAELVDGTPRALGSNEIAEDALQLIDSLEARFPGARVRLRETGRYIHAELSGVPPEAQVDLESLWTGDPERSWRLVQLSFVAASNVRHPADHAP</sequence>
<feature type="transmembrane region" description="Helical" evidence="7">
    <location>
        <begin position="27"/>
        <end position="42"/>
    </location>
</feature>
<evidence type="ECO:0000256" key="3">
    <source>
        <dbReference type="ARBA" id="ARBA00022448"/>
    </source>
</evidence>
<comment type="similarity">
    <text evidence="2">Belongs to the cation diffusion facilitator (CDF) transporter (TC 2.A.4) family.</text>
</comment>
<proteinExistence type="inferred from homology"/>
<feature type="transmembrane region" description="Helical" evidence="7">
    <location>
        <begin position="105"/>
        <end position="125"/>
    </location>
</feature>
<dbReference type="SUPFAM" id="SSF161111">
    <property type="entry name" value="Cation efflux protein transmembrane domain-like"/>
    <property type="match status" value="1"/>
</dbReference>
<gene>
    <name evidence="9" type="ORF">E2493_03285</name>
</gene>
<keyword evidence="3" id="KW-0813">Transport</keyword>
<name>A0A4Y8ZUL9_9SPHN</name>
<dbReference type="NCBIfam" id="TIGR01297">
    <property type="entry name" value="CDF"/>
    <property type="match status" value="1"/>
</dbReference>
<keyword evidence="4 7" id="KW-0812">Transmembrane</keyword>
<dbReference type="Proteomes" id="UP000298213">
    <property type="component" value="Unassembled WGS sequence"/>
</dbReference>
<evidence type="ECO:0000313" key="10">
    <source>
        <dbReference type="Proteomes" id="UP000298213"/>
    </source>
</evidence>
<dbReference type="OrthoDB" id="9806522at2"/>
<comment type="caution">
    <text evidence="9">The sequence shown here is derived from an EMBL/GenBank/DDBJ whole genome shotgun (WGS) entry which is preliminary data.</text>
</comment>
<evidence type="ECO:0000313" key="9">
    <source>
        <dbReference type="EMBL" id="TFI59711.1"/>
    </source>
</evidence>
<dbReference type="PANTHER" id="PTHR43840">
    <property type="entry name" value="MITOCHONDRIAL METAL TRANSPORTER 1-RELATED"/>
    <property type="match status" value="1"/>
</dbReference>
<feature type="transmembrane region" description="Helical" evidence="7">
    <location>
        <begin position="63"/>
        <end position="85"/>
    </location>
</feature>
<dbReference type="InterPro" id="IPR050291">
    <property type="entry name" value="CDF_Transporter"/>
</dbReference>
<dbReference type="Pfam" id="PF01545">
    <property type="entry name" value="Cation_efflux"/>
    <property type="match status" value="1"/>
</dbReference>
<evidence type="ECO:0000256" key="5">
    <source>
        <dbReference type="ARBA" id="ARBA00022989"/>
    </source>
</evidence>
<evidence type="ECO:0000256" key="6">
    <source>
        <dbReference type="ARBA" id="ARBA00023136"/>
    </source>
</evidence>
<keyword evidence="10" id="KW-1185">Reference proteome</keyword>
<dbReference type="InterPro" id="IPR027469">
    <property type="entry name" value="Cation_efflux_TMD_sf"/>
</dbReference>
<accession>A0A4Y8ZUL9</accession>
<feature type="domain" description="Cation efflux protein transmembrane" evidence="8">
    <location>
        <begin position="4"/>
        <end position="197"/>
    </location>
</feature>
<evidence type="ECO:0000256" key="2">
    <source>
        <dbReference type="ARBA" id="ARBA00008114"/>
    </source>
</evidence>
<dbReference type="GO" id="GO:0008324">
    <property type="term" value="F:monoatomic cation transmembrane transporter activity"/>
    <property type="evidence" value="ECO:0007669"/>
    <property type="project" value="InterPro"/>
</dbReference>
<evidence type="ECO:0000256" key="4">
    <source>
        <dbReference type="ARBA" id="ARBA00022692"/>
    </source>
</evidence>
<evidence type="ECO:0000259" key="8">
    <source>
        <dbReference type="Pfam" id="PF01545"/>
    </source>
</evidence>
<keyword evidence="6 7" id="KW-0472">Membrane</keyword>
<evidence type="ECO:0000256" key="1">
    <source>
        <dbReference type="ARBA" id="ARBA00004141"/>
    </source>
</evidence>
<feature type="transmembrane region" description="Helical" evidence="7">
    <location>
        <begin position="146"/>
        <end position="168"/>
    </location>
</feature>
<keyword evidence="5 7" id="KW-1133">Transmembrane helix</keyword>
<dbReference type="PANTHER" id="PTHR43840:SF15">
    <property type="entry name" value="MITOCHONDRIAL METAL TRANSPORTER 1-RELATED"/>
    <property type="match status" value="1"/>
</dbReference>
<dbReference type="InterPro" id="IPR058533">
    <property type="entry name" value="Cation_efflux_TM"/>
</dbReference>
<protein>
    <submittedName>
        <fullName evidence="9">Cation diffusion facilitator family transporter</fullName>
    </submittedName>
</protein>
<dbReference type="AlphaFoldDB" id="A0A4Y8ZUL9"/>
<dbReference type="GO" id="GO:0016020">
    <property type="term" value="C:membrane"/>
    <property type="evidence" value="ECO:0007669"/>
    <property type="project" value="UniProtKB-SubCell"/>
</dbReference>